<sequence length="164" mass="19315">MLSWFPNWSLRCLPRSVSDHYPILLGESKQDWGPIPFRFFNHWLKDNNMMKDAVEGWKRYSLKGAAGSSLAAKVIETKIRLKEWLSRSKKESFSLKHHEARLDDIDKKAAVLGWSESLRANRVVILSSEVWCGLRREEQVWGQKSRIKWLNEGDRNTRFFSLYC</sequence>
<comment type="caution">
    <text evidence="1">The sequence shown here is derived from an EMBL/GenBank/DDBJ whole genome shotgun (WGS) entry which is preliminary data.</text>
</comment>
<gene>
    <name evidence="1" type="ORF">Dsin_007298</name>
</gene>
<proteinExistence type="predicted"/>
<keyword evidence="2" id="KW-1185">Reference proteome</keyword>
<dbReference type="AlphaFoldDB" id="A0AAE0EGF2"/>
<evidence type="ECO:0008006" key="3">
    <source>
        <dbReference type="Google" id="ProtNLM"/>
    </source>
</evidence>
<evidence type="ECO:0000313" key="2">
    <source>
        <dbReference type="Proteomes" id="UP001281410"/>
    </source>
</evidence>
<dbReference type="EMBL" id="JANJYJ010000002">
    <property type="protein sequence ID" value="KAK3227436.1"/>
    <property type="molecule type" value="Genomic_DNA"/>
</dbReference>
<accession>A0AAE0EGF2</accession>
<reference evidence="1" key="1">
    <citation type="journal article" date="2023" name="Plant J.">
        <title>Genome sequences and population genomics provide insights into the demographic history, inbreeding, and mutation load of two 'living fossil' tree species of Dipteronia.</title>
        <authorList>
            <person name="Feng Y."/>
            <person name="Comes H.P."/>
            <person name="Chen J."/>
            <person name="Zhu S."/>
            <person name="Lu R."/>
            <person name="Zhang X."/>
            <person name="Li P."/>
            <person name="Qiu J."/>
            <person name="Olsen K.M."/>
            <person name="Qiu Y."/>
        </authorList>
    </citation>
    <scope>NUCLEOTIDE SEQUENCE</scope>
    <source>
        <strain evidence="1">NBL</strain>
    </source>
</reference>
<name>A0AAE0EGF2_9ROSI</name>
<protein>
    <recommendedName>
        <fullName evidence="3">Reverse transcriptase</fullName>
    </recommendedName>
</protein>
<organism evidence="1 2">
    <name type="scientific">Dipteronia sinensis</name>
    <dbReference type="NCBI Taxonomy" id="43782"/>
    <lineage>
        <taxon>Eukaryota</taxon>
        <taxon>Viridiplantae</taxon>
        <taxon>Streptophyta</taxon>
        <taxon>Embryophyta</taxon>
        <taxon>Tracheophyta</taxon>
        <taxon>Spermatophyta</taxon>
        <taxon>Magnoliopsida</taxon>
        <taxon>eudicotyledons</taxon>
        <taxon>Gunneridae</taxon>
        <taxon>Pentapetalae</taxon>
        <taxon>rosids</taxon>
        <taxon>malvids</taxon>
        <taxon>Sapindales</taxon>
        <taxon>Sapindaceae</taxon>
        <taxon>Hippocastanoideae</taxon>
        <taxon>Acereae</taxon>
        <taxon>Dipteronia</taxon>
    </lineage>
</organism>
<dbReference type="Proteomes" id="UP001281410">
    <property type="component" value="Unassembled WGS sequence"/>
</dbReference>
<evidence type="ECO:0000313" key="1">
    <source>
        <dbReference type="EMBL" id="KAK3227436.1"/>
    </source>
</evidence>